<feature type="compositionally biased region" description="Polar residues" evidence="8">
    <location>
        <begin position="18"/>
        <end position="36"/>
    </location>
</feature>
<feature type="compositionally biased region" description="Acidic residues" evidence="8">
    <location>
        <begin position="765"/>
        <end position="775"/>
    </location>
</feature>
<feature type="region of interest" description="Disordered" evidence="8">
    <location>
        <begin position="1"/>
        <end position="122"/>
    </location>
</feature>
<proteinExistence type="predicted"/>
<feature type="region of interest" description="Disordered" evidence="8">
    <location>
        <begin position="754"/>
        <end position="775"/>
    </location>
</feature>
<dbReference type="OrthoDB" id="10006270at2759"/>
<dbReference type="InterPro" id="IPR019734">
    <property type="entry name" value="TPR_rpt"/>
</dbReference>
<dbReference type="Proteomes" id="UP000305067">
    <property type="component" value="Unassembled WGS sequence"/>
</dbReference>
<dbReference type="GO" id="GO:0045842">
    <property type="term" value="P:positive regulation of mitotic metaphase/anaphase transition"/>
    <property type="evidence" value="ECO:0007669"/>
    <property type="project" value="TreeGrafter"/>
</dbReference>
<evidence type="ECO:0000256" key="8">
    <source>
        <dbReference type="SAM" id="MobiDB-lite"/>
    </source>
</evidence>
<keyword evidence="1" id="KW-0132">Cell division</keyword>
<evidence type="ECO:0000256" key="6">
    <source>
        <dbReference type="ARBA" id="ARBA00023306"/>
    </source>
</evidence>
<keyword evidence="2" id="KW-0677">Repeat</keyword>
<keyword evidence="5 7" id="KW-0802">TPR repeat</keyword>
<evidence type="ECO:0000256" key="5">
    <source>
        <dbReference type="ARBA" id="ARBA00022803"/>
    </source>
</evidence>
<dbReference type="SMART" id="SM00028">
    <property type="entry name" value="TPR"/>
    <property type="match status" value="7"/>
</dbReference>
<dbReference type="Gene3D" id="1.25.40.10">
    <property type="entry name" value="Tetratricopeptide repeat domain"/>
    <property type="match status" value="1"/>
</dbReference>
<keyword evidence="10" id="KW-1185">Reference proteome</keyword>
<dbReference type="PANTHER" id="PTHR12558">
    <property type="entry name" value="CELL DIVISION CYCLE 16,23,27"/>
    <property type="match status" value="1"/>
</dbReference>
<dbReference type="Pfam" id="PF12895">
    <property type="entry name" value="ANAPC3"/>
    <property type="match status" value="1"/>
</dbReference>
<dbReference type="GO" id="GO:0005737">
    <property type="term" value="C:cytoplasm"/>
    <property type="evidence" value="ECO:0007669"/>
    <property type="project" value="TreeGrafter"/>
</dbReference>
<evidence type="ECO:0000256" key="1">
    <source>
        <dbReference type="ARBA" id="ARBA00022618"/>
    </source>
</evidence>
<evidence type="ECO:0000256" key="3">
    <source>
        <dbReference type="ARBA" id="ARBA00022776"/>
    </source>
</evidence>
<dbReference type="GO" id="GO:0016567">
    <property type="term" value="P:protein ubiquitination"/>
    <property type="evidence" value="ECO:0007669"/>
    <property type="project" value="TreeGrafter"/>
</dbReference>
<dbReference type="PROSITE" id="PS50005">
    <property type="entry name" value="TPR"/>
    <property type="match status" value="2"/>
</dbReference>
<keyword evidence="3" id="KW-0498">Mitosis</keyword>
<dbReference type="GO" id="GO:0051301">
    <property type="term" value="P:cell division"/>
    <property type="evidence" value="ECO:0007669"/>
    <property type="project" value="UniProtKB-KW"/>
</dbReference>
<organism evidence="9 10">
    <name type="scientific">Pterulicium gracile</name>
    <dbReference type="NCBI Taxonomy" id="1884261"/>
    <lineage>
        <taxon>Eukaryota</taxon>
        <taxon>Fungi</taxon>
        <taxon>Dikarya</taxon>
        <taxon>Basidiomycota</taxon>
        <taxon>Agaricomycotina</taxon>
        <taxon>Agaricomycetes</taxon>
        <taxon>Agaricomycetidae</taxon>
        <taxon>Agaricales</taxon>
        <taxon>Pleurotineae</taxon>
        <taxon>Pterulaceae</taxon>
        <taxon>Pterulicium</taxon>
    </lineage>
</organism>
<dbReference type="PROSITE" id="PS50293">
    <property type="entry name" value="TPR_REGION"/>
    <property type="match status" value="1"/>
</dbReference>
<dbReference type="AlphaFoldDB" id="A0A5C3QLZ7"/>
<sequence>MSSTPPPPARNYGLSSFPRMNSSPKYRNSIGSSFSFGPQHMVDLMQDPNTSAFSNQSPSALDPNGSILAASPLRSSPRKRRKRKESTGKHPLATDTTDIFGQSDEEREEEFEEEEDTGSPSEWSTIDRMRLWRHDALLQHLYDTAAFWGDKIVSWTNDPNDVFWLAQTYFQANQFARAERLLTRPFPLASPASQQNGHGNGKGKGREVDPFPARLPAGRNGMIQVSAQLHDGVSRLVDMSIACRYLAAQCQVRQGNWQGALELLGESNPFRGSSRSGPAIPNTDGGIKIEASMCNLRGILMVKTNRTERAKQCFMEALALDVKCYEAFDQLMSGEMMTPEEEWEFVQGLQYTVQTPEDADFVRLIYQARLRKYKHVHDQVITRKRLIEDYGLSDNPDVLCSFADALYHSFKWADCFVITTRILDLVAVHDQALPLHIACMYYLTHMRSKLFVLAHEMVDREPENPLAWYAVGVWYLAGAKYPLARQYFGKVSLMDPRFAPAWIAFAHTFAFEGEHDHAVTAYSTSARMFNGSHLPLMFVGMEHITLSNHELAEEALNAAHSMCQSDPLLINERGVMAFYRGEYELAATMFQQAIDMAQITQSSHKTWAATYLNLGTCYRKLKRYEEAKKSYTKVLELDHRNHLAFGFLGMTHHLIGEVHRAIERYHESLSIHPINGLVLELLNLALETVNFHRDRDPKPEPQLFTMLQQQFNILDVGSGSGSGSGVGGKGKGKESYADIQDLMRAIEDPSFVAQAQASMGQTDVEVGEDQDVSMG</sequence>
<feature type="compositionally biased region" description="Acidic residues" evidence="8">
    <location>
        <begin position="103"/>
        <end position="117"/>
    </location>
</feature>
<feature type="repeat" description="TPR" evidence="7">
    <location>
        <begin position="608"/>
        <end position="641"/>
    </location>
</feature>
<evidence type="ECO:0000256" key="2">
    <source>
        <dbReference type="ARBA" id="ARBA00022737"/>
    </source>
</evidence>
<feature type="repeat" description="TPR" evidence="7">
    <location>
        <begin position="642"/>
        <end position="675"/>
    </location>
</feature>
<keyword evidence="6" id="KW-0131">Cell cycle</keyword>
<dbReference type="InterPro" id="IPR011990">
    <property type="entry name" value="TPR-like_helical_dom_sf"/>
</dbReference>
<evidence type="ECO:0000313" key="9">
    <source>
        <dbReference type="EMBL" id="TFL03025.1"/>
    </source>
</evidence>
<keyword evidence="4" id="KW-0833">Ubl conjugation pathway</keyword>
<protein>
    <submittedName>
        <fullName evidence="9">TPR-like protein</fullName>
    </submittedName>
</protein>
<evidence type="ECO:0000256" key="7">
    <source>
        <dbReference type="PROSITE-ProRule" id="PRU00339"/>
    </source>
</evidence>
<evidence type="ECO:0000256" key="4">
    <source>
        <dbReference type="ARBA" id="ARBA00022786"/>
    </source>
</evidence>
<dbReference type="SUPFAM" id="SSF48452">
    <property type="entry name" value="TPR-like"/>
    <property type="match status" value="2"/>
</dbReference>
<gene>
    <name evidence="9" type="ORF">BDV98DRAFT_643999</name>
</gene>
<dbReference type="GO" id="GO:0031145">
    <property type="term" value="P:anaphase-promoting complex-dependent catabolic process"/>
    <property type="evidence" value="ECO:0007669"/>
    <property type="project" value="TreeGrafter"/>
</dbReference>
<dbReference type="PANTHER" id="PTHR12558:SF9">
    <property type="entry name" value="CELL DIVISION CYCLE PROTEIN 16 HOMOLOG"/>
    <property type="match status" value="1"/>
</dbReference>
<dbReference type="Pfam" id="PF13424">
    <property type="entry name" value="TPR_12"/>
    <property type="match status" value="1"/>
</dbReference>
<dbReference type="GO" id="GO:0005680">
    <property type="term" value="C:anaphase-promoting complex"/>
    <property type="evidence" value="ECO:0007669"/>
    <property type="project" value="TreeGrafter"/>
</dbReference>
<evidence type="ECO:0000313" key="10">
    <source>
        <dbReference type="Proteomes" id="UP000305067"/>
    </source>
</evidence>
<reference evidence="9 10" key="1">
    <citation type="journal article" date="2019" name="Nat. Ecol. Evol.">
        <title>Megaphylogeny resolves global patterns of mushroom evolution.</title>
        <authorList>
            <person name="Varga T."/>
            <person name="Krizsan K."/>
            <person name="Foldi C."/>
            <person name="Dima B."/>
            <person name="Sanchez-Garcia M."/>
            <person name="Sanchez-Ramirez S."/>
            <person name="Szollosi G.J."/>
            <person name="Szarkandi J.G."/>
            <person name="Papp V."/>
            <person name="Albert L."/>
            <person name="Andreopoulos W."/>
            <person name="Angelini C."/>
            <person name="Antonin V."/>
            <person name="Barry K.W."/>
            <person name="Bougher N.L."/>
            <person name="Buchanan P."/>
            <person name="Buyck B."/>
            <person name="Bense V."/>
            <person name="Catcheside P."/>
            <person name="Chovatia M."/>
            <person name="Cooper J."/>
            <person name="Damon W."/>
            <person name="Desjardin D."/>
            <person name="Finy P."/>
            <person name="Geml J."/>
            <person name="Haridas S."/>
            <person name="Hughes K."/>
            <person name="Justo A."/>
            <person name="Karasinski D."/>
            <person name="Kautmanova I."/>
            <person name="Kiss B."/>
            <person name="Kocsube S."/>
            <person name="Kotiranta H."/>
            <person name="LaButti K.M."/>
            <person name="Lechner B.E."/>
            <person name="Liimatainen K."/>
            <person name="Lipzen A."/>
            <person name="Lukacs Z."/>
            <person name="Mihaltcheva S."/>
            <person name="Morgado L.N."/>
            <person name="Niskanen T."/>
            <person name="Noordeloos M.E."/>
            <person name="Ohm R.A."/>
            <person name="Ortiz-Santana B."/>
            <person name="Ovrebo C."/>
            <person name="Racz N."/>
            <person name="Riley R."/>
            <person name="Savchenko A."/>
            <person name="Shiryaev A."/>
            <person name="Soop K."/>
            <person name="Spirin V."/>
            <person name="Szebenyi C."/>
            <person name="Tomsovsky M."/>
            <person name="Tulloss R.E."/>
            <person name="Uehling J."/>
            <person name="Grigoriev I.V."/>
            <person name="Vagvolgyi C."/>
            <person name="Papp T."/>
            <person name="Martin F.M."/>
            <person name="Miettinen O."/>
            <person name="Hibbett D.S."/>
            <person name="Nagy L.G."/>
        </authorList>
    </citation>
    <scope>NUCLEOTIDE SEQUENCE [LARGE SCALE GENOMIC DNA]</scope>
    <source>
        <strain evidence="9 10">CBS 309.79</strain>
    </source>
</reference>
<feature type="compositionally biased region" description="Polar residues" evidence="8">
    <location>
        <begin position="47"/>
        <end position="59"/>
    </location>
</feature>
<name>A0A5C3QLZ7_9AGAR</name>
<accession>A0A5C3QLZ7</accession>
<dbReference type="STRING" id="1884261.A0A5C3QLZ7"/>
<dbReference type="EMBL" id="ML178821">
    <property type="protein sequence ID" value="TFL03025.1"/>
    <property type="molecule type" value="Genomic_DNA"/>
</dbReference>